<gene>
    <name evidence="2" type="primary">WBGene00304532</name>
</gene>
<dbReference type="PANTHER" id="PTHR13378">
    <property type="entry name" value="REGULATOR COMPLEX PROTEIN LAMTOR3"/>
    <property type="match status" value="1"/>
</dbReference>
<dbReference type="OrthoDB" id="343907at2759"/>
<dbReference type="FunFam" id="3.30.450.30:FF:000018">
    <property type="entry name" value="Mitogen-activated protein kinase kinase 1 interacting protein"/>
    <property type="match status" value="1"/>
</dbReference>
<dbReference type="Pfam" id="PF08923">
    <property type="entry name" value="MAPKK1_Int"/>
    <property type="match status" value="1"/>
</dbReference>
<dbReference type="InterPro" id="IPR015019">
    <property type="entry name" value="LAMTOR3"/>
</dbReference>
<organism evidence="2 3">
    <name type="scientific">Pristionchus pacificus</name>
    <name type="common">Parasitic nematode worm</name>
    <dbReference type="NCBI Taxonomy" id="54126"/>
    <lineage>
        <taxon>Eukaryota</taxon>
        <taxon>Metazoa</taxon>
        <taxon>Ecdysozoa</taxon>
        <taxon>Nematoda</taxon>
        <taxon>Chromadorea</taxon>
        <taxon>Rhabditida</taxon>
        <taxon>Rhabditina</taxon>
        <taxon>Diplogasteromorpha</taxon>
        <taxon>Diplogasteroidea</taxon>
        <taxon>Neodiplogasteridae</taxon>
        <taxon>Pristionchus</taxon>
    </lineage>
</organism>
<protein>
    <submittedName>
        <fullName evidence="2">Uncharacterized protein</fullName>
    </submittedName>
</protein>
<dbReference type="PANTHER" id="PTHR13378:SF1">
    <property type="entry name" value="RAGULATOR COMPLEX PROTEIN LAMTOR3"/>
    <property type="match status" value="1"/>
</dbReference>
<dbReference type="GO" id="GO:0032006">
    <property type="term" value="P:regulation of TOR signaling"/>
    <property type="evidence" value="ECO:0007669"/>
    <property type="project" value="InterPro"/>
</dbReference>
<dbReference type="AlphaFoldDB" id="A0A8R1V334"/>
<accession>A0A8R1V334</accession>
<evidence type="ECO:0000256" key="1">
    <source>
        <dbReference type="ARBA" id="ARBA00005356"/>
    </source>
</evidence>
<evidence type="ECO:0000313" key="3">
    <source>
        <dbReference type="Proteomes" id="UP000005239"/>
    </source>
</evidence>
<sequence length="135" mass="15130">MNLFHYSFLINSYSKMVEVGRSLQEIITSTPGISSIFITDRDGVPIASSGTETRSRQALVQSYQMTMEPASKLDMGPQKYAFFYYDQRQVAVITVHPMVIFIVASPDTNSGVLMSMGERMEPLLQQLEKIIGDLP</sequence>
<comment type="similarity">
    <text evidence="1">Belongs to the LAMTOR3 family.</text>
</comment>
<keyword evidence="3" id="KW-1185">Reference proteome</keyword>
<dbReference type="EnsemblMetazoa" id="PPA46753.1">
    <property type="protein sequence ID" value="PPA46753.1"/>
    <property type="gene ID" value="WBGene00304532"/>
</dbReference>
<reference evidence="3" key="1">
    <citation type="journal article" date="2008" name="Nat. Genet.">
        <title>The Pristionchus pacificus genome provides a unique perspective on nematode lifestyle and parasitism.</title>
        <authorList>
            <person name="Dieterich C."/>
            <person name="Clifton S.W."/>
            <person name="Schuster L.N."/>
            <person name="Chinwalla A."/>
            <person name="Delehaunty K."/>
            <person name="Dinkelacker I."/>
            <person name="Fulton L."/>
            <person name="Fulton R."/>
            <person name="Godfrey J."/>
            <person name="Minx P."/>
            <person name="Mitreva M."/>
            <person name="Roeseler W."/>
            <person name="Tian H."/>
            <person name="Witte H."/>
            <person name="Yang S.P."/>
            <person name="Wilson R.K."/>
            <person name="Sommer R.J."/>
        </authorList>
    </citation>
    <scope>NUCLEOTIDE SEQUENCE [LARGE SCALE GENOMIC DNA]</scope>
    <source>
        <strain evidence="3">PS312</strain>
    </source>
</reference>
<dbReference type="SMART" id="SM01278">
    <property type="entry name" value="MAPKK1_Int"/>
    <property type="match status" value="1"/>
</dbReference>
<name>A0A8R1V334_PRIPA</name>
<evidence type="ECO:0000313" key="2">
    <source>
        <dbReference type="EnsemblMetazoa" id="PPA46753.1"/>
    </source>
</evidence>
<dbReference type="SUPFAM" id="SSF103196">
    <property type="entry name" value="Roadblock/LC7 domain"/>
    <property type="match status" value="1"/>
</dbReference>
<proteinExistence type="inferred from homology"/>
<dbReference type="Proteomes" id="UP000005239">
    <property type="component" value="Unassembled WGS sequence"/>
</dbReference>
<dbReference type="Gene3D" id="3.30.450.30">
    <property type="entry name" value="Dynein light chain 2a, cytoplasmic"/>
    <property type="match status" value="1"/>
</dbReference>
<reference evidence="2" key="2">
    <citation type="submission" date="2022-06" db="UniProtKB">
        <authorList>
            <consortium name="EnsemblMetazoa"/>
        </authorList>
    </citation>
    <scope>IDENTIFICATION</scope>
    <source>
        <strain evidence="2">PS312</strain>
    </source>
</reference>